<name>A0ABW3YQ24_9ACTN</name>
<reference evidence="2" key="1">
    <citation type="journal article" date="2019" name="Int. J. Syst. Evol. Microbiol.">
        <title>The Global Catalogue of Microorganisms (GCM) 10K type strain sequencing project: providing services to taxonomists for standard genome sequencing and annotation.</title>
        <authorList>
            <consortium name="The Broad Institute Genomics Platform"/>
            <consortium name="The Broad Institute Genome Sequencing Center for Infectious Disease"/>
            <person name="Wu L."/>
            <person name="Ma J."/>
        </authorList>
    </citation>
    <scope>NUCLEOTIDE SEQUENCE [LARGE SCALE GENOMIC DNA]</scope>
    <source>
        <strain evidence="2">JCM 31037</strain>
    </source>
</reference>
<evidence type="ECO:0000313" key="1">
    <source>
        <dbReference type="EMBL" id="MFD1325319.1"/>
    </source>
</evidence>
<dbReference type="Proteomes" id="UP001597260">
    <property type="component" value="Unassembled WGS sequence"/>
</dbReference>
<protein>
    <submittedName>
        <fullName evidence="1">Uncharacterized protein</fullName>
    </submittedName>
</protein>
<evidence type="ECO:0000313" key="2">
    <source>
        <dbReference type="Proteomes" id="UP001597260"/>
    </source>
</evidence>
<dbReference type="EMBL" id="JBHTMP010000074">
    <property type="protein sequence ID" value="MFD1325319.1"/>
    <property type="molecule type" value="Genomic_DNA"/>
</dbReference>
<sequence>MIIGDLLGGCVGLGRSGGVPSVAVARSGEVPSVVVTTRAVD</sequence>
<accession>A0ABW3YQ24</accession>
<proteinExistence type="predicted"/>
<keyword evidence="2" id="KW-1185">Reference proteome</keyword>
<organism evidence="1 2">
    <name type="scientific">Micromonospora sonneratiae</name>
    <dbReference type="NCBI Taxonomy" id="1184706"/>
    <lineage>
        <taxon>Bacteria</taxon>
        <taxon>Bacillati</taxon>
        <taxon>Actinomycetota</taxon>
        <taxon>Actinomycetes</taxon>
        <taxon>Micromonosporales</taxon>
        <taxon>Micromonosporaceae</taxon>
        <taxon>Micromonospora</taxon>
    </lineage>
</organism>
<comment type="caution">
    <text evidence="1">The sequence shown here is derived from an EMBL/GenBank/DDBJ whole genome shotgun (WGS) entry which is preliminary data.</text>
</comment>
<dbReference type="RefSeq" id="WP_377577456.1">
    <property type="nucleotide sequence ID" value="NZ_JBHTMP010000074.1"/>
</dbReference>
<gene>
    <name evidence="1" type="ORF">ACFQ4H_29965</name>
</gene>